<dbReference type="Gene3D" id="3.40.50.2300">
    <property type="match status" value="2"/>
</dbReference>
<feature type="domain" description="Periplasmic binding protein" evidence="5">
    <location>
        <begin position="59"/>
        <end position="324"/>
    </location>
</feature>
<dbReference type="InterPro" id="IPR025997">
    <property type="entry name" value="SBP_2_dom"/>
</dbReference>
<dbReference type="SUPFAM" id="SSF53822">
    <property type="entry name" value="Periplasmic binding protein-like I"/>
    <property type="match status" value="1"/>
</dbReference>
<keyword evidence="3 4" id="KW-0732">Signal</keyword>
<evidence type="ECO:0000313" key="7">
    <source>
        <dbReference type="Proteomes" id="UP000000245"/>
    </source>
</evidence>
<comment type="similarity">
    <text evidence="2">Belongs to the bacterial solute-binding protein 2 family.</text>
</comment>
<dbReference type="PANTHER" id="PTHR46847">
    <property type="entry name" value="D-ALLOSE-BINDING PERIPLASMIC PROTEIN-RELATED"/>
    <property type="match status" value="1"/>
</dbReference>
<dbReference type="KEGG" id="acr:Acry_1595"/>
<evidence type="ECO:0000313" key="6">
    <source>
        <dbReference type="EMBL" id="ABQ30801.1"/>
    </source>
</evidence>
<dbReference type="Proteomes" id="UP000000245">
    <property type="component" value="Chromosome"/>
</dbReference>
<dbReference type="STRING" id="349163.Acry_1595"/>
<dbReference type="AlphaFoldDB" id="A5FYW9"/>
<protein>
    <submittedName>
        <fullName evidence="6">Monosaccharide ABC transporter substrate-binding protein, CUT2 family</fullName>
    </submittedName>
</protein>
<feature type="chain" id="PRO_5002681352" evidence="4">
    <location>
        <begin position="23"/>
        <end position="368"/>
    </location>
</feature>
<organism evidence="6 7">
    <name type="scientific">Acidiphilium cryptum (strain JF-5)</name>
    <dbReference type="NCBI Taxonomy" id="349163"/>
    <lineage>
        <taxon>Bacteria</taxon>
        <taxon>Pseudomonadati</taxon>
        <taxon>Pseudomonadota</taxon>
        <taxon>Alphaproteobacteria</taxon>
        <taxon>Acetobacterales</taxon>
        <taxon>Acidocellaceae</taxon>
        <taxon>Acidiphilium</taxon>
    </lineage>
</organism>
<evidence type="ECO:0000256" key="4">
    <source>
        <dbReference type="SAM" id="SignalP"/>
    </source>
</evidence>
<dbReference type="GO" id="GO:0030313">
    <property type="term" value="C:cell envelope"/>
    <property type="evidence" value="ECO:0007669"/>
    <property type="project" value="UniProtKB-SubCell"/>
</dbReference>
<accession>A5FYW9</accession>
<feature type="signal peptide" evidence="4">
    <location>
        <begin position="1"/>
        <end position="22"/>
    </location>
</feature>
<proteinExistence type="inferred from homology"/>
<dbReference type="GO" id="GO:0030246">
    <property type="term" value="F:carbohydrate binding"/>
    <property type="evidence" value="ECO:0007669"/>
    <property type="project" value="UniProtKB-ARBA"/>
</dbReference>
<dbReference type="PANTHER" id="PTHR46847:SF1">
    <property type="entry name" value="D-ALLOSE-BINDING PERIPLASMIC PROTEIN-RELATED"/>
    <property type="match status" value="1"/>
</dbReference>
<sequence>MKRKTTLLAALSVAGFATPALAAPSMLATARQYVAAATNPALPYTGPATGPKAVEGKFIVYVSSNQSNGGARGVGEAVRAAAKAIGWRFRLLDGKGTAAGQNAALSEAIALKPAGIVLGGLDATQSAPFIEQADKAGIKVVGWNVSPHPGPIAKPAIVYNVAQDPLEVARAAALYAIARSDGHAGVVIFTTSEFSIALAKSNRMAAIIRACKGCHLLGIENVPLSSTATRMPQVTAALLAKYGKSWTYSLAINDLYYDYMAPGLSAAGHRGDGPPYNVSAGDGSQSAFQRIRSKQFQTATVAAPLELEGWQCVDELNRAFAGQKPVAEPDPVHLFTPENVNQDGGAKDVFNPPNGYKKVFLRIWGRAG</sequence>
<reference evidence="6 7" key="1">
    <citation type="submission" date="2007-05" db="EMBL/GenBank/DDBJ databases">
        <title>Complete sequence of chromosome of Acidiphilium cryptum JF-5.</title>
        <authorList>
            <consortium name="US DOE Joint Genome Institute"/>
            <person name="Copeland A."/>
            <person name="Lucas S."/>
            <person name="Lapidus A."/>
            <person name="Barry K."/>
            <person name="Detter J.C."/>
            <person name="Glavina del Rio T."/>
            <person name="Hammon N."/>
            <person name="Israni S."/>
            <person name="Dalin E."/>
            <person name="Tice H."/>
            <person name="Pitluck S."/>
            <person name="Sims D."/>
            <person name="Brettin T."/>
            <person name="Bruce D."/>
            <person name="Han C."/>
            <person name="Schmutz J."/>
            <person name="Larimer F."/>
            <person name="Land M."/>
            <person name="Hauser L."/>
            <person name="Kyrpides N."/>
            <person name="Kim E."/>
            <person name="Magnuson T."/>
            <person name="Richardson P."/>
        </authorList>
    </citation>
    <scope>NUCLEOTIDE SEQUENCE [LARGE SCALE GENOMIC DNA]</scope>
    <source>
        <strain evidence="6 7">JF-5</strain>
    </source>
</reference>
<dbReference type="InterPro" id="IPR028082">
    <property type="entry name" value="Peripla_BP_I"/>
</dbReference>
<evidence type="ECO:0000259" key="5">
    <source>
        <dbReference type="Pfam" id="PF13407"/>
    </source>
</evidence>
<keyword evidence="7" id="KW-1185">Reference proteome</keyword>
<dbReference type="RefSeq" id="WP_011942360.1">
    <property type="nucleotide sequence ID" value="NC_009484.1"/>
</dbReference>
<dbReference type="eggNOG" id="COG1879">
    <property type="taxonomic scope" value="Bacteria"/>
</dbReference>
<evidence type="ECO:0000256" key="3">
    <source>
        <dbReference type="ARBA" id="ARBA00022729"/>
    </source>
</evidence>
<evidence type="ECO:0000256" key="1">
    <source>
        <dbReference type="ARBA" id="ARBA00004196"/>
    </source>
</evidence>
<dbReference type="EMBL" id="CP000697">
    <property type="protein sequence ID" value="ABQ30801.1"/>
    <property type="molecule type" value="Genomic_DNA"/>
</dbReference>
<dbReference type="Pfam" id="PF13407">
    <property type="entry name" value="Peripla_BP_4"/>
    <property type="match status" value="1"/>
</dbReference>
<dbReference type="HOGENOM" id="CLU_064461_0_0_5"/>
<name>A5FYW9_ACICJ</name>
<gene>
    <name evidence="6" type="ordered locus">Acry_1595</name>
</gene>
<comment type="subcellular location">
    <subcellularLocation>
        <location evidence="1">Cell envelope</location>
    </subcellularLocation>
</comment>
<evidence type="ECO:0000256" key="2">
    <source>
        <dbReference type="ARBA" id="ARBA00007639"/>
    </source>
</evidence>